<protein>
    <recommendedName>
        <fullName evidence="1">CO dehydrogenase flavoprotein C-terminal domain-containing protein</fullName>
    </recommendedName>
</protein>
<dbReference type="Pfam" id="PF03450">
    <property type="entry name" value="CO_deh_flav_C"/>
    <property type="match status" value="1"/>
</dbReference>
<name>A0ABU5C3I6_9BACI</name>
<dbReference type="InterPro" id="IPR036683">
    <property type="entry name" value="CO_DH_flav_C_dom_sf"/>
</dbReference>
<dbReference type="InterPro" id="IPR005107">
    <property type="entry name" value="CO_DH_flav_C"/>
</dbReference>
<keyword evidence="3" id="KW-1185">Reference proteome</keyword>
<comment type="caution">
    <text evidence="2">The sequence shown here is derived from an EMBL/GenBank/DDBJ whole genome shotgun (WGS) entry which is preliminary data.</text>
</comment>
<evidence type="ECO:0000259" key="1">
    <source>
        <dbReference type="Pfam" id="PF03450"/>
    </source>
</evidence>
<dbReference type="Proteomes" id="UP001281447">
    <property type="component" value="Unassembled WGS sequence"/>
</dbReference>
<dbReference type="EMBL" id="JAWDIP010000003">
    <property type="protein sequence ID" value="MDY0393784.1"/>
    <property type="molecule type" value="Genomic_DNA"/>
</dbReference>
<proteinExistence type="predicted"/>
<gene>
    <name evidence="2" type="ORF">RWE15_04110</name>
</gene>
<dbReference type="Gene3D" id="3.30.390.50">
    <property type="entry name" value="CO dehydrogenase flavoprotein, C-terminal domain"/>
    <property type="match status" value="1"/>
</dbReference>
<accession>A0ABU5C3I6</accession>
<feature type="domain" description="CO dehydrogenase flavoprotein C-terminal" evidence="1">
    <location>
        <begin position="2"/>
        <end position="58"/>
    </location>
</feature>
<dbReference type="SUPFAM" id="SSF55447">
    <property type="entry name" value="CO dehydrogenase flavoprotein C-terminal domain-like"/>
    <property type="match status" value="1"/>
</dbReference>
<organism evidence="2 3">
    <name type="scientific">Tigheibacillus halophilus</name>
    <dbReference type="NCBI Taxonomy" id="361280"/>
    <lineage>
        <taxon>Bacteria</taxon>
        <taxon>Bacillati</taxon>
        <taxon>Bacillota</taxon>
        <taxon>Bacilli</taxon>
        <taxon>Bacillales</taxon>
        <taxon>Bacillaceae</taxon>
        <taxon>Tigheibacillus</taxon>
    </lineage>
</organism>
<evidence type="ECO:0000313" key="3">
    <source>
        <dbReference type="Proteomes" id="UP001281447"/>
    </source>
</evidence>
<sequence length="66" mass="7270">MADEAMDFLAGKEPAEKVLEEAAELAIENADPDEDLHASVDYRLHLAKTLTKKAIQKAYNRARGGE</sequence>
<evidence type="ECO:0000313" key="2">
    <source>
        <dbReference type="EMBL" id="MDY0393784.1"/>
    </source>
</evidence>
<reference evidence="2 3" key="1">
    <citation type="submission" date="2023-10" db="EMBL/GenBank/DDBJ databases">
        <title>Virgibacillus halophilus 5B73C genome.</title>
        <authorList>
            <person name="Miliotis G."/>
            <person name="Sengupta P."/>
            <person name="Hameed A."/>
            <person name="Chuvochina M."/>
            <person name="Mcdonagh F."/>
            <person name="Simpson A.C."/>
            <person name="Singh N.K."/>
            <person name="Rekha P.D."/>
            <person name="Raman K."/>
            <person name="Hugenholtz P."/>
            <person name="Venkateswaran K."/>
        </authorList>
    </citation>
    <scope>NUCLEOTIDE SEQUENCE [LARGE SCALE GENOMIC DNA]</scope>
    <source>
        <strain evidence="2 3">5B73C</strain>
    </source>
</reference>